<organism evidence="6 7">
    <name type="scientific">Secundilactobacillus malefermentans</name>
    <dbReference type="NCBI Taxonomy" id="176292"/>
    <lineage>
        <taxon>Bacteria</taxon>
        <taxon>Bacillati</taxon>
        <taxon>Bacillota</taxon>
        <taxon>Bacilli</taxon>
        <taxon>Lactobacillales</taxon>
        <taxon>Lactobacillaceae</taxon>
        <taxon>Secundilactobacillus</taxon>
    </lineage>
</organism>
<feature type="transmembrane region" description="Helical" evidence="5">
    <location>
        <begin position="113"/>
        <end position="138"/>
    </location>
</feature>
<evidence type="ECO:0000256" key="1">
    <source>
        <dbReference type="ARBA" id="ARBA00004141"/>
    </source>
</evidence>
<sequence>MILSIIIIMTLVWSFSRGYRRGLLLTLIDLVSVSIVTIMANLASKPVGELLKSVIPSPGLMEKSETGNAAVSTIFFNGLAFFLVMIVFWIIVRALRKTSRIFTKLPVIHFINAILGSLIGLIISYFLIFLVLHLIILLSNDWLQNQYQTSQIAQWIVKQSPVLAKSIYGWWVIN</sequence>
<dbReference type="Proteomes" id="UP000294854">
    <property type="component" value="Unassembled WGS sequence"/>
</dbReference>
<feature type="transmembrane region" description="Helical" evidence="5">
    <location>
        <begin position="69"/>
        <end position="92"/>
    </location>
</feature>
<comment type="subcellular location">
    <subcellularLocation>
        <location evidence="1">Membrane</location>
        <topology evidence="1">Multi-pass membrane protein</topology>
    </subcellularLocation>
</comment>
<accession>A0A4R5NIR6</accession>
<dbReference type="InterPro" id="IPR003825">
    <property type="entry name" value="Colicin-V_CvpA"/>
</dbReference>
<evidence type="ECO:0000256" key="2">
    <source>
        <dbReference type="ARBA" id="ARBA00022692"/>
    </source>
</evidence>
<dbReference type="PANTHER" id="PTHR37306">
    <property type="entry name" value="COLICIN V PRODUCTION PROTEIN"/>
    <property type="match status" value="1"/>
</dbReference>
<evidence type="ECO:0000256" key="5">
    <source>
        <dbReference type="SAM" id="Phobius"/>
    </source>
</evidence>
<dbReference type="GO" id="GO:0016020">
    <property type="term" value="C:membrane"/>
    <property type="evidence" value="ECO:0007669"/>
    <property type="project" value="UniProtKB-SubCell"/>
</dbReference>
<proteinExistence type="predicted"/>
<keyword evidence="2 5" id="KW-0812">Transmembrane</keyword>
<dbReference type="PANTHER" id="PTHR37306:SF1">
    <property type="entry name" value="COLICIN V PRODUCTION PROTEIN"/>
    <property type="match status" value="1"/>
</dbReference>
<reference evidence="6 7" key="1">
    <citation type="journal article" date="2019" name="Appl. Microbiol. Biotechnol.">
        <title>Uncovering carbohydrate metabolism through a genotype-phenotype association study of 56 lactic acid bacteria genomes.</title>
        <authorList>
            <person name="Buron-Moles G."/>
            <person name="Chailyan A."/>
            <person name="Dolejs I."/>
            <person name="Forster J."/>
            <person name="Miks M.H."/>
        </authorList>
    </citation>
    <scope>NUCLEOTIDE SEQUENCE [LARGE SCALE GENOMIC DNA]</scope>
    <source>
        <strain evidence="6 7">ATCC 49373</strain>
    </source>
</reference>
<keyword evidence="7" id="KW-1185">Reference proteome</keyword>
<evidence type="ECO:0000313" key="6">
    <source>
        <dbReference type="EMBL" id="TDG74331.1"/>
    </source>
</evidence>
<dbReference type="AlphaFoldDB" id="A0A4R5NIR6"/>
<dbReference type="RefSeq" id="WP_010620711.1">
    <property type="nucleotide sequence ID" value="NZ_PUFO01000079.1"/>
</dbReference>
<evidence type="ECO:0000256" key="3">
    <source>
        <dbReference type="ARBA" id="ARBA00022989"/>
    </source>
</evidence>
<keyword evidence="3 5" id="KW-1133">Transmembrane helix</keyword>
<evidence type="ECO:0008006" key="8">
    <source>
        <dbReference type="Google" id="ProtNLM"/>
    </source>
</evidence>
<dbReference type="GO" id="GO:0009403">
    <property type="term" value="P:toxin biosynthetic process"/>
    <property type="evidence" value="ECO:0007669"/>
    <property type="project" value="InterPro"/>
</dbReference>
<protein>
    <recommendedName>
        <fullName evidence="8">Colicin V production protein</fullName>
    </recommendedName>
</protein>
<dbReference type="Pfam" id="PF02674">
    <property type="entry name" value="Colicin_V"/>
    <property type="match status" value="1"/>
</dbReference>
<comment type="caution">
    <text evidence="6">The sequence shown here is derived from an EMBL/GenBank/DDBJ whole genome shotgun (WGS) entry which is preliminary data.</text>
</comment>
<evidence type="ECO:0000313" key="7">
    <source>
        <dbReference type="Proteomes" id="UP000294854"/>
    </source>
</evidence>
<evidence type="ECO:0000256" key="4">
    <source>
        <dbReference type="ARBA" id="ARBA00023136"/>
    </source>
</evidence>
<gene>
    <name evidence="6" type="ORF">C5L31_000898</name>
</gene>
<feature type="transmembrane region" description="Helical" evidence="5">
    <location>
        <begin position="21"/>
        <end position="43"/>
    </location>
</feature>
<dbReference type="EMBL" id="PUFO01000079">
    <property type="protein sequence ID" value="TDG74331.1"/>
    <property type="molecule type" value="Genomic_DNA"/>
</dbReference>
<name>A0A4R5NIR6_9LACO</name>
<keyword evidence="4 5" id="KW-0472">Membrane</keyword>
<dbReference type="OrthoDB" id="2143375at2"/>